<keyword evidence="4 6" id="KW-1133">Transmembrane helix</keyword>
<dbReference type="EMBL" id="WMBA01000018">
    <property type="protein sequence ID" value="MTD55187.1"/>
    <property type="molecule type" value="Genomic_DNA"/>
</dbReference>
<feature type="transmembrane region" description="Helical" evidence="6">
    <location>
        <begin position="46"/>
        <end position="65"/>
    </location>
</feature>
<evidence type="ECO:0000256" key="2">
    <source>
        <dbReference type="ARBA" id="ARBA00009773"/>
    </source>
</evidence>
<dbReference type="AlphaFoldDB" id="A0A6N7YQ94"/>
<evidence type="ECO:0000256" key="4">
    <source>
        <dbReference type="ARBA" id="ARBA00022989"/>
    </source>
</evidence>
<protein>
    <submittedName>
        <fullName evidence="7">AI-2E family transporter</fullName>
    </submittedName>
</protein>
<feature type="transmembrane region" description="Helical" evidence="6">
    <location>
        <begin position="21"/>
        <end position="40"/>
    </location>
</feature>
<dbReference type="GO" id="GO:0016020">
    <property type="term" value="C:membrane"/>
    <property type="evidence" value="ECO:0007669"/>
    <property type="project" value="UniProtKB-SubCell"/>
</dbReference>
<dbReference type="Proteomes" id="UP000440096">
    <property type="component" value="Unassembled WGS sequence"/>
</dbReference>
<dbReference type="GO" id="GO:0055085">
    <property type="term" value="P:transmembrane transport"/>
    <property type="evidence" value="ECO:0007669"/>
    <property type="project" value="TreeGrafter"/>
</dbReference>
<comment type="caution">
    <text evidence="7">The sequence shown here is derived from an EMBL/GenBank/DDBJ whole genome shotgun (WGS) entry which is preliminary data.</text>
</comment>
<feature type="transmembrane region" description="Helical" evidence="6">
    <location>
        <begin position="212"/>
        <end position="245"/>
    </location>
</feature>
<evidence type="ECO:0000256" key="6">
    <source>
        <dbReference type="SAM" id="Phobius"/>
    </source>
</evidence>
<evidence type="ECO:0000313" key="8">
    <source>
        <dbReference type="Proteomes" id="UP000440096"/>
    </source>
</evidence>
<dbReference type="InterPro" id="IPR002549">
    <property type="entry name" value="AI-2E-like"/>
</dbReference>
<feature type="transmembrane region" description="Helical" evidence="6">
    <location>
        <begin position="77"/>
        <end position="102"/>
    </location>
</feature>
<keyword evidence="3 6" id="KW-0812">Transmembrane</keyword>
<accession>A0A6N7YQ94</accession>
<feature type="transmembrane region" description="Helical" evidence="6">
    <location>
        <begin position="251"/>
        <end position="270"/>
    </location>
</feature>
<dbReference type="RefSeq" id="WP_154757385.1">
    <property type="nucleotide sequence ID" value="NZ_WMBA01000018.1"/>
</dbReference>
<organism evidence="7 8">
    <name type="scientific">Amycolatopsis pithecellobii</name>
    <dbReference type="NCBI Taxonomy" id="664692"/>
    <lineage>
        <taxon>Bacteria</taxon>
        <taxon>Bacillati</taxon>
        <taxon>Actinomycetota</taxon>
        <taxon>Actinomycetes</taxon>
        <taxon>Pseudonocardiales</taxon>
        <taxon>Pseudonocardiaceae</taxon>
        <taxon>Amycolatopsis</taxon>
    </lineage>
</organism>
<keyword evidence="8" id="KW-1185">Reference proteome</keyword>
<evidence type="ECO:0000256" key="3">
    <source>
        <dbReference type="ARBA" id="ARBA00022692"/>
    </source>
</evidence>
<dbReference type="Pfam" id="PF01594">
    <property type="entry name" value="AI-2E_transport"/>
    <property type="match status" value="1"/>
</dbReference>
<evidence type="ECO:0000256" key="5">
    <source>
        <dbReference type="ARBA" id="ARBA00023136"/>
    </source>
</evidence>
<comment type="similarity">
    <text evidence="2">Belongs to the autoinducer-2 exporter (AI-2E) (TC 2.A.86) family.</text>
</comment>
<keyword evidence="5 6" id="KW-0472">Membrane</keyword>
<feature type="transmembrane region" description="Helical" evidence="6">
    <location>
        <begin position="315"/>
        <end position="337"/>
    </location>
</feature>
<reference evidence="7 8" key="1">
    <citation type="submission" date="2019-11" db="EMBL/GenBank/DDBJ databases">
        <title>Draft genome of Amycolatopsis RM579.</title>
        <authorList>
            <person name="Duangmal K."/>
            <person name="Mingma R."/>
        </authorList>
    </citation>
    <scope>NUCLEOTIDE SEQUENCE [LARGE SCALE GENOMIC DNA]</scope>
    <source>
        <strain evidence="7 8">RM579</strain>
    </source>
</reference>
<gene>
    <name evidence="7" type="ORF">GKO32_14520</name>
</gene>
<evidence type="ECO:0000256" key="1">
    <source>
        <dbReference type="ARBA" id="ARBA00004141"/>
    </source>
</evidence>
<sequence>MTDRQLRVHTFTEAGGRGGPGLPRAVVILLGLAAATVTVAGMRATAWLLTPVLLALVIVIAVAPVQRALRRRGFPAWSATLVLLVLVYGLIIGFGLVVFVSLGKLVTLLPQYAGRFDELVARATDALARAGVGIEQVRDVARSLDLAKLAPYLGSVLSGLTGVLSDLIFVLALLFFLSAEAGGFGDRMTALTRERPATGAALIGFATRTRRYLVVTTVFGFIVAVLDTTALAIIGVPLAVLWGLLSFVTNYIPNVGFLLGLIPPALLALLDGGWRPMVAVIGVYCLFNLVIQSLIQPYYVGDSVGLSATVTFLALVFWSWVLGPLGAILAIPVTLLVRSVLLDMDPRTRWLAGLLHLSVDDAGRPRRSGNGRHLFR</sequence>
<dbReference type="OrthoDB" id="9799225at2"/>
<comment type="subcellular location">
    <subcellularLocation>
        <location evidence="1">Membrane</location>
        <topology evidence="1">Multi-pass membrane protein</topology>
    </subcellularLocation>
</comment>
<dbReference type="PANTHER" id="PTHR21716:SF64">
    <property type="entry name" value="AI-2 TRANSPORT PROTEIN TQSA"/>
    <property type="match status" value="1"/>
</dbReference>
<feature type="transmembrane region" description="Helical" evidence="6">
    <location>
        <begin position="152"/>
        <end position="177"/>
    </location>
</feature>
<proteinExistence type="inferred from homology"/>
<evidence type="ECO:0000313" key="7">
    <source>
        <dbReference type="EMBL" id="MTD55187.1"/>
    </source>
</evidence>
<feature type="transmembrane region" description="Helical" evidence="6">
    <location>
        <begin position="277"/>
        <end position="295"/>
    </location>
</feature>
<dbReference type="PANTHER" id="PTHR21716">
    <property type="entry name" value="TRANSMEMBRANE PROTEIN"/>
    <property type="match status" value="1"/>
</dbReference>
<name>A0A6N7YQ94_9PSEU</name>